<dbReference type="Proteomes" id="UP001500021">
    <property type="component" value="Unassembled WGS sequence"/>
</dbReference>
<protein>
    <recommendedName>
        <fullName evidence="8">Phosphoribosylaminoimidazole-succinocarboxamide synthase</fullName>
        <ecNumber evidence="8">6.3.2.6</ecNumber>
    </recommendedName>
    <alternativeName>
        <fullName evidence="8">SAICAR synthetase</fullName>
    </alternativeName>
</protein>
<name>A0ABP3WJH2_9GAMM</name>
<dbReference type="PANTHER" id="PTHR43700">
    <property type="entry name" value="PHOSPHORIBOSYLAMINOIMIDAZOLE-SUCCINOCARBOXAMIDE SYNTHASE"/>
    <property type="match status" value="1"/>
</dbReference>
<evidence type="ECO:0000259" key="9">
    <source>
        <dbReference type="Pfam" id="PF01259"/>
    </source>
</evidence>
<organism evidence="10 11">
    <name type="scientific">Colwellia asteriadis</name>
    <dbReference type="NCBI Taxonomy" id="517723"/>
    <lineage>
        <taxon>Bacteria</taxon>
        <taxon>Pseudomonadati</taxon>
        <taxon>Pseudomonadota</taxon>
        <taxon>Gammaproteobacteria</taxon>
        <taxon>Alteromonadales</taxon>
        <taxon>Colwelliaceae</taxon>
        <taxon>Colwellia</taxon>
    </lineage>
</organism>
<evidence type="ECO:0000256" key="7">
    <source>
        <dbReference type="ARBA" id="ARBA00048475"/>
    </source>
</evidence>
<dbReference type="InterPro" id="IPR028923">
    <property type="entry name" value="SAICAR_synt/ADE2_N"/>
</dbReference>
<evidence type="ECO:0000256" key="3">
    <source>
        <dbReference type="ARBA" id="ARBA00022598"/>
    </source>
</evidence>
<comment type="pathway">
    <text evidence="1 8">Purine metabolism; IMP biosynthesis via de novo pathway; 5-amino-1-(5-phospho-D-ribosyl)imidazole-4-carboxamide from 5-amino-1-(5-phospho-D-ribosyl)imidazole-4-carboxylate: step 1/2.</text>
</comment>
<sequence>MSLSDKVLAVNNDLPIRTDAPVHSGKVRSVYWLTQADSKRLIEEKGYNVPSDTALAIMVISDRISAFDCIWHGEGGMKGVPGKGAALNAISNHWFKLFKEQGLADSHILDIPHPFVWIVQKAQPVMIEAICRQYITGSMWRSYAKGEREFCGINLPEGLTKDSKLPTLLQTPSTKGILKGIPGVPEADDVNITRKNIEDNFSAFNFKSVDDIGLYEKLLTQGFDVIASALAELDQIFIDTKFEFGYVKDKAGNDKLIYMDEVGTPDSSRIWDGEEYRAGNVVENSKEGFRQLLLNHFPDPDILLNKDRMAEREALARDNALPVDVLMNVSKTYIDIAEKVTGQKIVLSDNPKAEIVDILRQQYQLID</sequence>
<accession>A0ABP3WJH2</accession>
<dbReference type="NCBIfam" id="TIGR02735">
    <property type="entry name" value="purC_vibrio"/>
    <property type="match status" value="1"/>
</dbReference>
<dbReference type="NCBIfam" id="NF010567">
    <property type="entry name" value="PRK13960.1"/>
    <property type="match status" value="1"/>
</dbReference>
<comment type="catalytic activity">
    <reaction evidence="7 8">
        <text>5-amino-1-(5-phospho-D-ribosyl)imidazole-4-carboxylate + L-aspartate + ATP = (2S)-2-[5-amino-1-(5-phospho-beta-D-ribosyl)imidazole-4-carboxamido]succinate + ADP + phosphate + 2 H(+)</text>
        <dbReference type="Rhea" id="RHEA:22628"/>
        <dbReference type="ChEBI" id="CHEBI:15378"/>
        <dbReference type="ChEBI" id="CHEBI:29991"/>
        <dbReference type="ChEBI" id="CHEBI:30616"/>
        <dbReference type="ChEBI" id="CHEBI:43474"/>
        <dbReference type="ChEBI" id="CHEBI:58443"/>
        <dbReference type="ChEBI" id="CHEBI:77657"/>
        <dbReference type="ChEBI" id="CHEBI:456216"/>
        <dbReference type="EC" id="6.3.2.6"/>
    </reaction>
</comment>
<proteinExistence type="inferred from homology"/>
<evidence type="ECO:0000256" key="2">
    <source>
        <dbReference type="ARBA" id="ARBA00010190"/>
    </source>
</evidence>
<dbReference type="Gene3D" id="3.30.470.20">
    <property type="entry name" value="ATP-grasp fold, B domain"/>
    <property type="match status" value="1"/>
</dbReference>
<evidence type="ECO:0000256" key="5">
    <source>
        <dbReference type="ARBA" id="ARBA00022755"/>
    </source>
</evidence>
<dbReference type="EMBL" id="BAAAFA010000011">
    <property type="protein sequence ID" value="GAA0822116.1"/>
    <property type="molecule type" value="Genomic_DNA"/>
</dbReference>
<evidence type="ECO:0000313" key="11">
    <source>
        <dbReference type="Proteomes" id="UP001500021"/>
    </source>
</evidence>
<dbReference type="InterPro" id="IPR014106">
    <property type="entry name" value="SAICAR_synthase_Vibrio-typ"/>
</dbReference>
<keyword evidence="3 8" id="KW-0436">Ligase</keyword>
<dbReference type="Gene3D" id="3.30.200.20">
    <property type="entry name" value="Phosphorylase Kinase, domain 1"/>
    <property type="match status" value="1"/>
</dbReference>
<evidence type="ECO:0000256" key="4">
    <source>
        <dbReference type="ARBA" id="ARBA00022741"/>
    </source>
</evidence>
<dbReference type="RefSeq" id="WP_343818514.1">
    <property type="nucleotide sequence ID" value="NZ_BAAAFA010000011.1"/>
</dbReference>
<keyword evidence="6 8" id="KW-0067">ATP-binding</keyword>
<evidence type="ECO:0000256" key="1">
    <source>
        <dbReference type="ARBA" id="ARBA00004672"/>
    </source>
</evidence>
<evidence type="ECO:0000256" key="8">
    <source>
        <dbReference type="HAMAP-Rule" id="MF_00137"/>
    </source>
</evidence>
<keyword evidence="5 8" id="KW-0658">Purine biosynthesis</keyword>
<dbReference type="EC" id="6.3.2.6" evidence="8"/>
<dbReference type="Pfam" id="PF01259">
    <property type="entry name" value="SAICAR_synt"/>
    <property type="match status" value="1"/>
</dbReference>
<keyword evidence="11" id="KW-1185">Reference proteome</keyword>
<comment type="caution">
    <text evidence="10">The sequence shown here is derived from an EMBL/GenBank/DDBJ whole genome shotgun (WGS) entry which is preliminary data.</text>
</comment>
<dbReference type="SUPFAM" id="SSF56104">
    <property type="entry name" value="SAICAR synthase-like"/>
    <property type="match status" value="1"/>
</dbReference>
<dbReference type="HAMAP" id="MF_00137">
    <property type="entry name" value="SAICAR_synth"/>
    <property type="match status" value="1"/>
</dbReference>
<dbReference type="CDD" id="cd01414">
    <property type="entry name" value="SAICAR_synt_Sc"/>
    <property type="match status" value="1"/>
</dbReference>
<evidence type="ECO:0000256" key="6">
    <source>
        <dbReference type="ARBA" id="ARBA00022840"/>
    </source>
</evidence>
<evidence type="ECO:0000313" key="10">
    <source>
        <dbReference type="EMBL" id="GAA0822116.1"/>
    </source>
</evidence>
<gene>
    <name evidence="8" type="primary">purC</name>
    <name evidence="10" type="ORF">GCM10009111_29950</name>
</gene>
<keyword evidence="4 8" id="KW-0547">Nucleotide-binding</keyword>
<comment type="similarity">
    <text evidence="2 8">Belongs to the SAICAR synthetase family.</text>
</comment>
<feature type="domain" description="SAICAR synthetase/ADE2 N-terminal" evidence="9">
    <location>
        <begin position="47"/>
        <end position="295"/>
    </location>
</feature>
<reference evidence="11" key="1">
    <citation type="journal article" date="2019" name="Int. J. Syst. Evol. Microbiol.">
        <title>The Global Catalogue of Microorganisms (GCM) 10K type strain sequencing project: providing services to taxonomists for standard genome sequencing and annotation.</title>
        <authorList>
            <consortium name="The Broad Institute Genomics Platform"/>
            <consortium name="The Broad Institute Genome Sequencing Center for Infectious Disease"/>
            <person name="Wu L."/>
            <person name="Ma J."/>
        </authorList>
    </citation>
    <scope>NUCLEOTIDE SEQUENCE [LARGE SCALE GENOMIC DNA]</scope>
    <source>
        <strain evidence="11">JCM 15608</strain>
    </source>
</reference>
<dbReference type="PANTHER" id="PTHR43700:SF1">
    <property type="entry name" value="PHOSPHORIBOSYLAMINOIMIDAZOLE-SUCCINOCARBOXAMIDE SYNTHASE"/>
    <property type="match status" value="1"/>
</dbReference>